<reference evidence="2" key="1">
    <citation type="submission" date="2016-10" db="EMBL/GenBank/DDBJ databases">
        <authorList>
            <person name="Varghese N."/>
            <person name="Submissions S."/>
        </authorList>
    </citation>
    <scope>NUCLEOTIDE SEQUENCE [LARGE SCALE GENOMIC DNA]</scope>
    <source>
        <strain evidence="2">CGMCC 1.10784</strain>
    </source>
</reference>
<dbReference type="EMBL" id="FOMT01000001">
    <property type="protein sequence ID" value="SFD63308.1"/>
    <property type="molecule type" value="Genomic_DNA"/>
</dbReference>
<dbReference type="InterPro" id="IPR027839">
    <property type="entry name" value="DUF4432"/>
</dbReference>
<dbReference type="AlphaFoldDB" id="A0A1I1U129"/>
<evidence type="ECO:0008006" key="3">
    <source>
        <dbReference type="Google" id="ProtNLM"/>
    </source>
</evidence>
<evidence type="ECO:0000313" key="1">
    <source>
        <dbReference type="EMBL" id="SFD63308.1"/>
    </source>
</evidence>
<proteinExistence type="predicted"/>
<gene>
    <name evidence="1" type="ORF">SAMN05216378_0747</name>
</gene>
<sequence>MKMNKWLLVEKHNQIIKLPNSGNISTRLIKDKNGSLLTVIDISNGRMHFTVLPERGLDIGELYLGAQKMSWERSQEYLLHPSNVDLNESNGTGWMKGFYGAVASIGPELFGTPGEGFTLHGSGSYSITAPESIQVTWDDQSLMIAGKVPVINRHGELLFEKLIQMSTEWGSSVILREETVENTSGYRQVLDDGYHIQLSGSFMHQGGRYVLPASQHELLIRDSAPLEEDPFHIPSNKEAYPMRCYQYVPRPVDGLYQFDKVIPYLSKMNLSRGLTGEMIVDTEKTYAGYVIRPLFDFPRSLIAKQIDSSFMFAIEPCRTRPNRMSQKITDGEANYLQEGETTASCCLIGLSDSTMEIENLENMILSAVTLK</sequence>
<name>A0A1I1U129_9BACL</name>
<dbReference type="Gene3D" id="2.70.98.10">
    <property type="match status" value="1"/>
</dbReference>
<dbReference type="STRING" id="1045775.SAMN05216378_0747"/>
<dbReference type="Proteomes" id="UP000198855">
    <property type="component" value="Unassembled WGS sequence"/>
</dbReference>
<dbReference type="Pfam" id="PF14486">
    <property type="entry name" value="DUF4432"/>
    <property type="match status" value="1"/>
</dbReference>
<keyword evidence="2" id="KW-1185">Reference proteome</keyword>
<protein>
    <recommendedName>
        <fullName evidence="3">DUF4432 domain-containing protein</fullName>
    </recommendedName>
</protein>
<dbReference type="InterPro" id="IPR014718">
    <property type="entry name" value="GH-type_carb-bd"/>
</dbReference>
<organism evidence="1 2">
    <name type="scientific">Paenibacillus catalpae</name>
    <dbReference type="NCBI Taxonomy" id="1045775"/>
    <lineage>
        <taxon>Bacteria</taxon>
        <taxon>Bacillati</taxon>
        <taxon>Bacillota</taxon>
        <taxon>Bacilli</taxon>
        <taxon>Bacillales</taxon>
        <taxon>Paenibacillaceae</taxon>
        <taxon>Paenibacillus</taxon>
    </lineage>
</organism>
<dbReference type="GO" id="GO:0030246">
    <property type="term" value="F:carbohydrate binding"/>
    <property type="evidence" value="ECO:0007669"/>
    <property type="project" value="InterPro"/>
</dbReference>
<accession>A0A1I1U129</accession>
<evidence type="ECO:0000313" key="2">
    <source>
        <dbReference type="Proteomes" id="UP000198855"/>
    </source>
</evidence>